<comment type="caution">
    <text evidence="1">The sequence shown here is derived from an EMBL/GenBank/DDBJ whole genome shotgun (WGS) entry which is preliminary data.</text>
</comment>
<evidence type="ECO:0000313" key="2">
    <source>
        <dbReference type="Proteomes" id="UP000824782"/>
    </source>
</evidence>
<dbReference type="AlphaFoldDB" id="A0AAV7CBE5"/>
<evidence type="ECO:0000313" key="1">
    <source>
        <dbReference type="EMBL" id="KAG8582328.1"/>
    </source>
</evidence>
<dbReference type="Proteomes" id="UP000824782">
    <property type="component" value="Unassembled WGS sequence"/>
</dbReference>
<gene>
    <name evidence="1" type="ORF">GDO81_008014</name>
</gene>
<organism evidence="1 2">
    <name type="scientific">Engystomops pustulosus</name>
    <name type="common">Tungara frog</name>
    <name type="synonym">Physalaemus pustulosus</name>
    <dbReference type="NCBI Taxonomy" id="76066"/>
    <lineage>
        <taxon>Eukaryota</taxon>
        <taxon>Metazoa</taxon>
        <taxon>Chordata</taxon>
        <taxon>Craniata</taxon>
        <taxon>Vertebrata</taxon>
        <taxon>Euteleostomi</taxon>
        <taxon>Amphibia</taxon>
        <taxon>Batrachia</taxon>
        <taxon>Anura</taxon>
        <taxon>Neobatrachia</taxon>
        <taxon>Hyloidea</taxon>
        <taxon>Leptodactylidae</taxon>
        <taxon>Leiuperinae</taxon>
        <taxon>Engystomops</taxon>
    </lineage>
</organism>
<protein>
    <submittedName>
        <fullName evidence="1">Uncharacterized protein</fullName>
    </submittedName>
</protein>
<proteinExistence type="predicted"/>
<name>A0AAV7CBE5_ENGPU</name>
<reference evidence="1" key="1">
    <citation type="thesis" date="2020" institute="ProQuest LLC" country="789 East Eisenhower Parkway, Ann Arbor, MI, USA">
        <title>Comparative Genomics and Chromosome Evolution.</title>
        <authorList>
            <person name="Mudd A.B."/>
        </authorList>
    </citation>
    <scope>NUCLEOTIDE SEQUENCE</scope>
    <source>
        <strain evidence="1">237g6f4</strain>
        <tissue evidence="1">Blood</tissue>
    </source>
</reference>
<dbReference type="EMBL" id="WNYA01000003">
    <property type="protein sequence ID" value="KAG8582328.1"/>
    <property type="molecule type" value="Genomic_DNA"/>
</dbReference>
<accession>A0AAV7CBE5</accession>
<keyword evidence="2" id="KW-1185">Reference proteome</keyword>
<sequence>MCLCSRSHLPGPPVADPGFGLDLASRPPALTLSLDLTSRLSSSNITYQFFGIEIVTLNSVSTTMKGQHMD</sequence>